<dbReference type="EMBL" id="UGOB01000001">
    <property type="protein sequence ID" value="STX45109.1"/>
    <property type="molecule type" value="Genomic_DNA"/>
</dbReference>
<reference evidence="3 5" key="2">
    <citation type="submission" date="2018-06" db="EMBL/GenBank/DDBJ databases">
        <authorList>
            <consortium name="Pathogen Informatics"/>
            <person name="Doyle S."/>
        </authorList>
    </citation>
    <scope>NUCLEOTIDE SEQUENCE [LARGE SCALE GENOMIC DNA]</scope>
    <source>
        <strain evidence="3 5">NCTC12388</strain>
    </source>
</reference>
<evidence type="ECO:0000313" key="5">
    <source>
        <dbReference type="Proteomes" id="UP000254476"/>
    </source>
</evidence>
<evidence type="ECO:0000256" key="1">
    <source>
        <dbReference type="SAM" id="Coils"/>
    </source>
</evidence>
<evidence type="ECO:0000313" key="3">
    <source>
        <dbReference type="EMBL" id="STX45109.1"/>
    </source>
</evidence>
<reference evidence="2 4" key="1">
    <citation type="submission" date="2015-11" db="EMBL/GenBank/DDBJ databases">
        <title>Genomic analysis of 38 Legionella species identifies large and diverse effector repertoires.</title>
        <authorList>
            <person name="Burstein D."/>
            <person name="Amaro F."/>
            <person name="Zusman T."/>
            <person name="Lifshitz Z."/>
            <person name="Cohen O."/>
            <person name="Gilbert J.A."/>
            <person name="Pupko T."/>
            <person name="Shuman H.A."/>
            <person name="Segal G."/>
        </authorList>
    </citation>
    <scope>NUCLEOTIDE SEQUENCE [LARGE SCALE GENOMIC DNA]</scope>
    <source>
        <strain evidence="2 4">Lyon 8420412</strain>
    </source>
</reference>
<keyword evidence="1" id="KW-0175">Coiled coil</keyword>
<gene>
    <name evidence="2" type="ORF">Lgra_0213</name>
    <name evidence="3" type="ORF">NCTC12388_01837</name>
</gene>
<dbReference type="Proteomes" id="UP000054691">
    <property type="component" value="Unassembled WGS sequence"/>
</dbReference>
<accession>A0A378JCE3</accession>
<dbReference type="STRING" id="45066.Lgra_0213"/>
<evidence type="ECO:0000313" key="4">
    <source>
        <dbReference type="Proteomes" id="UP000054691"/>
    </source>
</evidence>
<evidence type="ECO:0000313" key="2">
    <source>
        <dbReference type="EMBL" id="KTD15547.1"/>
    </source>
</evidence>
<name>A0A378JCE3_9GAMM</name>
<protein>
    <submittedName>
        <fullName evidence="3">Uncharacterized protein</fullName>
    </submittedName>
</protein>
<dbReference type="RefSeq" id="WP_058497449.1">
    <property type="nucleotide sequence ID" value="NZ_CAAAHW010000009.1"/>
</dbReference>
<dbReference type="Proteomes" id="UP000254476">
    <property type="component" value="Unassembled WGS sequence"/>
</dbReference>
<dbReference type="EMBL" id="LNYE01000003">
    <property type="protein sequence ID" value="KTD15547.1"/>
    <property type="molecule type" value="Genomic_DNA"/>
</dbReference>
<dbReference type="AlphaFoldDB" id="A0A378JCE3"/>
<feature type="coiled-coil region" evidence="1">
    <location>
        <begin position="145"/>
        <end position="179"/>
    </location>
</feature>
<keyword evidence="4" id="KW-1185">Reference proteome</keyword>
<sequence>MEKIHKDSFNNLYSLFKDEYKWLSPLNGFFWLNNELIEKYYNFGSGCLKYQTILEELFYQNKQVEFDVTSDIKRNGFYLTDHIIGMLMVIIIEARSANKQILDTTLASKIYHVLTNSSDYQNRINEITMHHANCKRLGSVILDVYKKVKANITQIESNILTLEKEVKNETLANNKLIQQSEFC</sequence>
<organism evidence="3 5">
    <name type="scientific">Legionella gratiana</name>
    <dbReference type="NCBI Taxonomy" id="45066"/>
    <lineage>
        <taxon>Bacteria</taxon>
        <taxon>Pseudomonadati</taxon>
        <taxon>Pseudomonadota</taxon>
        <taxon>Gammaproteobacteria</taxon>
        <taxon>Legionellales</taxon>
        <taxon>Legionellaceae</taxon>
        <taxon>Legionella</taxon>
    </lineage>
</organism>
<proteinExistence type="predicted"/>